<gene>
    <name evidence="2" type="ORF">HNQ51_002990</name>
</gene>
<evidence type="ECO:0000313" key="3">
    <source>
        <dbReference type="Proteomes" id="UP000554837"/>
    </source>
</evidence>
<dbReference type="AlphaFoldDB" id="A0A840S7L5"/>
<dbReference type="Proteomes" id="UP000554837">
    <property type="component" value="Unassembled WGS sequence"/>
</dbReference>
<dbReference type="OrthoDB" id="3288815at2"/>
<evidence type="ECO:0000313" key="2">
    <source>
        <dbReference type="EMBL" id="MBB5205663.1"/>
    </source>
</evidence>
<feature type="compositionally biased region" description="Basic and acidic residues" evidence="1">
    <location>
        <begin position="145"/>
        <end position="154"/>
    </location>
</feature>
<proteinExistence type="predicted"/>
<reference evidence="2 3" key="1">
    <citation type="submission" date="2020-08" db="EMBL/GenBank/DDBJ databases">
        <title>Genomic Encyclopedia of Type Strains, Phase IV (KMG-IV): sequencing the most valuable type-strain genomes for metagenomic binning, comparative biology and taxonomic classification.</title>
        <authorList>
            <person name="Goeker M."/>
        </authorList>
    </citation>
    <scope>NUCLEOTIDE SEQUENCE [LARGE SCALE GENOMIC DNA]</scope>
    <source>
        <strain evidence="2 3">DSM 23958</strain>
    </source>
</reference>
<name>A0A840S7L5_9BURK</name>
<dbReference type="EMBL" id="JACHHO010000005">
    <property type="protein sequence ID" value="MBB5205663.1"/>
    <property type="molecule type" value="Genomic_DNA"/>
</dbReference>
<comment type="caution">
    <text evidence="2">The sequence shown here is derived from an EMBL/GenBank/DDBJ whole genome shotgun (WGS) entry which is preliminary data.</text>
</comment>
<sequence>MTAEDSAKPPDHAVLLEDGTVLMAQTVLPVWGRQLDVIHDQLNQGIGELTAAFAALSDLQDRLAAVPLDDAEQLRKTMQTLLPEMQEYGMQALAGLQIGDRLSQMLGVVRGDIQRLVDEMPLFGEAGRQRAEVWLDDLKSRYTTPEQHRVHDGSDGAADASGVDFF</sequence>
<keyword evidence="3" id="KW-1185">Reference proteome</keyword>
<evidence type="ECO:0000256" key="1">
    <source>
        <dbReference type="SAM" id="MobiDB-lite"/>
    </source>
</evidence>
<accession>A0A840S7L5</accession>
<protein>
    <submittedName>
        <fullName evidence="2">Uncharacterized protein</fullName>
    </submittedName>
</protein>
<organism evidence="2 3">
    <name type="scientific">Inhella inkyongensis</name>
    <dbReference type="NCBI Taxonomy" id="392593"/>
    <lineage>
        <taxon>Bacteria</taxon>
        <taxon>Pseudomonadati</taxon>
        <taxon>Pseudomonadota</taxon>
        <taxon>Betaproteobacteria</taxon>
        <taxon>Burkholderiales</taxon>
        <taxon>Sphaerotilaceae</taxon>
        <taxon>Inhella</taxon>
    </lineage>
</organism>
<dbReference type="RefSeq" id="WP_138855181.1">
    <property type="nucleotide sequence ID" value="NZ_CP040709.1"/>
</dbReference>
<feature type="region of interest" description="Disordered" evidence="1">
    <location>
        <begin position="145"/>
        <end position="166"/>
    </location>
</feature>